<feature type="transmembrane region" description="Helical" evidence="1">
    <location>
        <begin position="305"/>
        <end position="323"/>
    </location>
</feature>
<reference evidence="2 3" key="1">
    <citation type="submission" date="2019-02" db="EMBL/GenBank/DDBJ databases">
        <title>Deep-cultivation of Planctomycetes and their phenomic and genomic characterization uncovers novel biology.</title>
        <authorList>
            <person name="Wiegand S."/>
            <person name="Jogler M."/>
            <person name="Boedeker C."/>
            <person name="Pinto D."/>
            <person name="Vollmers J."/>
            <person name="Rivas-Marin E."/>
            <person name="Kohn T."/>
            <person name="Peeters S.H."/>
            <person name="Heuer A."/>
            <person name="Rast P."/>
            <person name="Oberbeckmann S."/>
            <person name="Bunk B."/>
            <person name="Jeske O."/>
            <person name="Meyerdierks A."/>
            <person name="Storesund J.E."/>
            <person name="Kallscheuer N."/>
            <person name="Luecker S."/>
            <person name="Lage O.M."/>
            <person name="Pohl T."/>
            <person name="Merkel B.J."/>
            <person name="Hornburger P."/>
            <person name="Mueller R.-W."/>
            <person name="Bruemmer F."/>
            <person name="Labrenz M."/>
            <person name="Spormann A.M."/>
            <person name="Op Den Camp H."/>
            <person name="Overmann J."/>
            <person name="Amann R."/>
            <person name="Jetten M.S.M."/>
            <person name="Mascher T."/>
            <person name="Medema M.H."/>
            <person name="Devos D.P."/>
            <person name="Kaster A.-K."/>
            <person name="Ovreas L."/>
            <person name="Rohde M."/>
            <person name="Galperin M.Y."/>
            <person name="Jogler C."/>
        </authorList>
    </citation>
    <scope>NUCLEOTIDE SEQUENCE [LARGE SCALE GENOMIC DNA]</scope>
    <source>
        <strain evidence="2 3">Pan14r</strain>
    </source>
</reference>
<feature type="transmembrane region" description="Helical" evidence="1">
    <location>
        <begin position="368"/>
        <end position="388"/>
    </location>
</feature>
<evidence type="ECO:0008006" key="4">
    <source>
        <dbReference type="Google" id="ProtNLM"/>
    </source>
</evidence>
<feature type="transmembrane region" description="Helical" evidence="1">
    <location>
        <begin position="335"/>
        <end position="356"/>
    </location>
</feature>
<evidence type="ECO:0000313" key="3">
    <source>
        <dbReference type="Proteomes" id="UP000317238"/>
    </source>
</evidence>
<feature type="transmembrane region" description="Helical" evidence="1">
    <location>
        <begin position="141"/>
        <end position="158"/>
    </location>
</feature>
<dbReference type="OrthoDB" id="241905at2"/>
<sequence>MLQWEHQWLPRRTTTIGVVVASVVAIAACLLRLSSCYESFWVDELHTAWAIDADWHQVRGRAALGNQMPVYFWGLWVWKNLFGDSEIALRLTSVLSVAAAAGTMTFSIARHSRCLVAGVASGMVLAVEANATFFATELRPYAVVLLASVFAIDGWFTLMRPDAATVPDATSGLDATTAGVRRGRAAWQLTIAMVLIVLCQPANFAAVAWLPLTAWAFRRLGTNREPWLRVSLNDGLRWTMLVAALLAAWQWTLLNSWAHRDHWATFATARTWNQWWHVWPWAGLLIIPLTVSVVFGGIRTTVWRCGFGIALIAMAATTTYWLASWAGWVPLWHRRYFIVVLPMLAAVPGCCAASVHHGGWAWRRLSVPAFRFAMSLVVALASLGWMMWQQRTPSAIARLPRPLVARGEDWRGAIRWLDEQMGPGDTLYVDAGLIEYDAYLRQGVSEGRTVSVAGDSGPIAYLTLPVHGPYRVNVGDGEAIEVCPIDRHLLFPLEQLGAPMSSRDRVWILSRRNKSAMKATLRQSIRRSGPFDYQGVRVAGFGNVSVAEIPWLNRPPGRGWLLPWSR</sequence>
<keyword evidence="3" id="KW-1185">Reference proteome</keyword>
<evidence type="ECO:0000256" key="1">
    <source>
        <dbReference type="SAM" id="Phobius"/>
    </source>
</evidence>
<feature type="transmembrane region" description="Helical" evidence="1">
    <location>
        <begin position="115"/>
        <end position="134"/>
    </location>
</feature>
<keyword evidence="1" id="KW-0812">Transmembrane</keyword>
<proteinExistence type="predicted"/>
<dbReference type="RefSeq" id="WP_146439522.1">
    <property type="nucleotide sequence ID" value="NZ_SJPL01000001.1"/>
</dbReference>
<organism evidence="2 3">
    <name type="scientific">Crateriforma conspicua</name>
    <dbReference type="NCBI Taxonomy" id="2527996"/>
    <lineage>
        <taxon>Bacteria</taxon>
        <taxon>Pseudomonadati</taxon>
        <taxon>Planctomycetota</taxon>
        <taxon>Planctomycetia</taxon>
        <taxon>Planctomycetales</taxon>
        <taxon>Planctomycetaceae</taxon>
        <taxon>Crateriforma</taxon>
    </lineage>
</organism>
<dbReference type="EMBL" id="SJPL01000001">
    <property type="protein sequence ID" value="TWT70887.1"/>
    <property type="molecule type" value="Genomic_DNA"/>
</dbReference>
<feature type="transmembrane region" description="Helical" evidence="1">
    <location>
        <begin position="191"/>
        <end position="217"/>
    </location>
</feature>
<feature type="transmembrane region" description="Helical" evidence="1">
    <location>
        <begin position="12"/>
        <end position="31"/>
    </location>
</feature>
<dbReference type="Proteomes" id="UP000317238">
    <property type="component" value="Unassembled WGS sequence"/>
</dbReference>
<gene>
    <name evidence="2" type="ORF">Pan14r_31950</name>
</gene>
<dbReference type="AlphaFoldDB" id="A0A5C5Y596"/>
<feature type="transmembrane region" description="Helical" evidence="1">
    <location>
        <begin position="278"/>
        <end position="298"/>
    </location>
</feature>
<keyword evidence="1" id="KW-0472">Membrane</keyword>
<name>A0A5C5Y596_9PLAN</name>
<feature type="transmembrane region" description="Helical" evidence="1">
    <location>
        <begin position="87"/>
        <end position="109"/>
    </location>
</feature>
<protein>
    <recommendedName>
        <fullName evidence="4">Glycosyltransferase RgtA/B/C/D-like domain-containing protein</fullName>
    </recommendedName>
</protein>
<evidence type="ECO:0000313" key="2">
    <source>
        <dbReference type="EMBL" id="TWT70887.1"/>
    </source>
</evidence>
<comment type="caution">
    <text evidence="2">The sequence shown here is derived from an EMBL/GenBank/DDBJ whole genome shotgun (WGS) entry which is preliminary data.</text>
</comment>
<accession>A0A5C5Y596</accession>
<keyword evidence="1" id="KW-1133">Transmembrane helix</keyword>